<dbReference type="PIRSF" id="PIRSF037677">
    <property type="entry name" value="DNA_mis_repair_Msh6"/>
    <property type="match status" value="1"/>
</dbReference>
<evidence type="ECO:0000256" key="1">
    <source>
        <dbReference type="ARBA" id="ARBA00006271"/>
    </source>
</evidence>
<dbReference type="GO" id="GO:0003684">
    <property type="term" value="F:damaged DNA binding"/>
    <property type="evidence" value="ECO:0007669"/>
    <property type="project" value="UniProtKB-UniRule"/>
</dbReference>
<dbReference type="InterPro" id="IPR007695">
    <property type="entry name" value="DNA_mismatch_repair_MutS-lik_N"/>
</dbReference>
<evidence type="ECO:0000256" key="4">
    <source>
        <dbReference type="ARBA" id="ARBA00022840"/>
    </source>
</evidence>
<dbReference type="Pfam" id="PF05190">
    <property type="entry name" value="MutS_IV"/>
    <property type="match status" value="1"/>
</dbReference>
<evidence type="ECO:0000313" key="12">
    <source>
        <dbReference type="EMBL" id="QMS85647.1"/>
    </source>
</evidence>
<sequence>MDAIDKSQYTPMMRQYLTIKEDYNDAIVFFRLGDFYEMFFTDAYLASRELEIQLTGRDAGAKERVPMCGVPHHAADAYIERLIQKGYKVAICEQVEDPATAKGIVKRDVVRLITPGTYMEGTSDDINYLASIGINPKNYTISYLDLSTGDTYSILLPKDLNILINELLQIQPKEIIIANTIDESHLEQYIKSEGVLVSYNSDIDVPSVFDHLYQTLPSKEEKKTFKRLLNYIIKTQKRELMHLKDVTILEASSYLRMDSNTVKNLEITETMRSNNRIGSLFWLMDHCETAMGSRYLKKQLLRPLVNKNTIITRYDTIDVLNNEFIVKQELRDLLKNVYDLERIVGRISYGNTNAKDMVQLRRSLSILPELKEKLLALKTPHTTFLADTIDPLRPLYDVLERAIEDDPPLTIKEGGIIKEGYNADLDAIKNSALNVKEWLHELAEQEREKTGIKKLKIGYNRVFGYYIEIPKGQVANVKDEFGYTRKQTLTNSERYITEELKQKETIILSSEEKSIQLEYELFIELRDQARGYIHTIQQNANILSEVDMLISLSISSEELNLVRPVLNDDNTIEITDSRHPIVEKVLTDDVFVPNDIVLNKHTDILLITGPNMSGKSTYMRQMAITAILAQIGSFVPAKEAHIPVFDAIYTRIGAADDLVSGKSTFMVEMLDANNAIQHATTNSLILFDEIGRGTATYDGMALAQAIIEYIHEKIGAKTLFSTHYHELTDLDKSLSKLRNVHVSAKDQNGTILFLHKVKEGPTDKSYGINVASLANLPQGLIERSKMILNNLEEQHDQLIDHSSINLFNFDDFETDNSEPEIKDEIIQLLEDIDIDELTPLEALNLLHKIIQKL</sequence>
<dbReference type="InterPro" id="IPR027417">
    <property type="entry name" value="P-loop_NTPase"/>
</dbReference>
<dbReference type="SUPFAM" id="SSF48334">
    <property type="entry name" value="DNA repair protein MutS, domain III"/>
    <property type="match status" value="1"/>
</dbReference>
<evidence type="ECO:0000259" key="11">
    <source>
        <dbReference type="PROSITE" id="PS00486"/>
    </source>
</evidence>
<evidence type="ECO:0000256" key="7">
    <source>
        <dbReference type="ARBA" id="ARBA00024647"/>
    </source>
</evidence>
<dbReference type="GO" id="GO:0030983">
    <property type="term" value="F:mismatched DNA binding"/>
    <property type="evidence" value="ECO:0007669"/>
    <property type="project" value="InterPro"/>
</dbReference>
<dbReference type="Gene3D" id="3.30.420.110">
    <property type="entry name" value="MutS, connector domain"/>
    <property type="match status" value="1"/>
</dbReference>
<dbReference type="InterPro" id="IPR036678">
    <property type="entry name" value="MutS_con_dom_sf"/>
</dbReference>
<dbReference type="PROSITE" id="PS00486">
    <property type="entry name" value="DNA_MISMATCH_REPAIR_2"/>
    <property type="match status" value="1"/>
</dbReference>
<keyword evidence="4 8" id="KW-0067">ATP-binding</keyword>
<dbReference type="InterPro" id="IPR005748">
    <property type="entry name" value="DNA_mismatch_repair_MutS"/>
</dbReference>
<evidence type="ECO:0000256" key="5">
    <source>
        <dbReference type="ARBA" id="ARBA00023125"/>
    </source>
</evidence>
<name>A0A7L7KSF3_9MOLU</name>
<dbReference type="NCBIfam" id="TIGR01070">
    <property type="entry name" value="mutS1"/>
    <property type="match status" value="1"/>
</dbReference>
<dbReference type="FunFam" id="1.10.1420.10:FF:000001">
    <property type="entry name" value="DNA mismatch repair protein MutS"/>
    <property type="match status" value="1"/>
</dbReference>
<gene>
    <name evidence="8 12" type="primary">mutS</name>
    <name evidence="12" type="ORF">G4Z02_07790</name>
</gene>
<evidence type="ECO:0000256" key="2">
    <source>
        <dbReference type="ARBA" id="ARBA00022741"/>
    </source>
</evidence>
<dbReference type="Proteomes" id="UP000514720">
    <property type="component" value="Chromosome"/>
</dbReference>
<keyword evidence="2 8" id="KW-0547">Nucleotide-binding</keyword>
<evidence type="ECO:0000256" key="3">
    <source>
        <dbReference type="ARBA" id="ARBA00022763"/>
    </source>
</evidence>
<dbReference type="RefSeq" id="WP_258877450.1">
    <property type="nucleotide sequence ID" value="NZ_CP048914.1"/>
</dbReference>
<dbReference type="KEGG" id="xcl:G4Z02_07790"/>
<keyword evidence="5 8" id="KW-0238">DNA-binding</keyword>
<dbReference type="Gene3D" id="3.40.50.300">
    <property type="entry name" value="P-loop containing nucleotide triphosphate hydrolases"/>
    <property type="match status" value="1"/>
</dbReference>
<dbReference type="SUPFAM" id="SSF52540">
    <property type="entry name" value="P-loop containing nucleoside triphosphate hydrolases"/>
    <property type="match status" value="1"/>
</dbReference>
<dbReference type="InterPro" id="IPR007696">
    <property type="entry name" value="DNA_mismatch_repair_MutS_core"/>
</dbReference>
<dbReference type="AlphaFoldDB" id="A0A7L7KSF3"/>
<dbReference type="Pfam" id="PF00488">
    <property type="entry name" value="MutS_V"/>
    <property type="match status" value="1"/>
</dbReference>
<dbReference type="GO" id="GO:0140664">
    <property type="term" value="F:ATP-dependent DNA damage sensor activity"/>
    <property type="evidence" value="ECO:0007669"/>
    <property type="project" value="InterPro"/>
</dbReference>
<dbReference type="SMART" id="SM00533">
    <property type="entry name" value="MUTSd"/>
    <property type="match status" value="1"/>
</dbReference>
<dbReference type="InterPro" id="IPR007861">
    <property type="entry name" value="DNA_mismatch_repair_MutS_clamp"/>
</dbReference>
<proteinExistence type="inferred from homology"/>
<dbReference type="SUPFAM" id="SSF53150">
    <property type="entry name" value="DNA repair protein MutS, domain II"/>
    <property type="match status" value="1"/>
</dbReference>
<dbReference type="Gene3D" id="1.10.1420.10">
    <property type="match status" value="2"/>
</dbReference>
<protein>
    <recommendedName>
        <fullName evidence="8 9">DNA mismatch repair protein MutS</fullName>
    </recommendedName>
</protein>
<keyword evidence="13" id="KW-1185">Reference proteome</keyword>
<dbReference type="FunFam" id="3.40.50.300:FF:000896">
    <property type="entry name" value="DNA mismatch repair protein MutS"/>
    <property type="match status" value="1"/>
</dbReference>
<evidence type="ECO:0000256" key="8">
    <source>
        <dbReference type="HAMAP-Rule" id="MF_00096"/>
    </source>
</evidence>
<dbReference type="PANTHER" id="PTHR11361:SF34">
    <property type="entry name" value="DNA MISMATCH REPAIR PROTEIN MSH1, MITOCHONDRIAL"/>
    <property type="match status" value="1"/>
</dbReference>
<dbReference type="InterPro" id="IPR007860">
    <property type="entry name" value="DNA_mmatch_repair_MutS_con_dom"/>
</dbReference>
<comment type="similarity">
    <text evidence="1 8 10">Belongs to the DNA mismatch repair MutS family.</text>
</comment>
<evidence type="ECO:0000256" key="10">
    <source>
        <dbReference type="RuleBase" id="RU003756"/>
    </source>
</evidence>
<dbReference type="SMART" id="SM00534">
    <property type="entry name" value="MUTSac"/>
    <property type="match status" value="1"/>
</dbReference>
<dbReference type="GO" id="GO:0005829">
    <property type="term" value="C:cytosol"/>
    <property type="evidence" value="ECO:0007669"/>
    <property type="project" value="TreeGrafter"/>
</dbReference>
<dbReference type="InterPro" id="IPR017261">
    <property type="entry name" value="DNA_mismatch_repair_MutS/MSH"/>
</dbReference>
<dbReference type="Pfam" id="PF01624">
    <property type="entry name" value="MutS_I"/>
    <property type="match status" value="1"/>
</dbReference>
<keyword evidence="6 8" id="KW-0234">DNA repair</keyword>
<dbReference type="Pfam" id="PF05192">
    <property type="entry name" value="MutS_III"/>
    <property type="match status" value="1"/>
</dbReference>
<feature type="domain" description="DNA mismatch repair proteins mutS family" evidence="11">
    <location>
        <begin position="683"/>
        <end position="699"/>
    </location>
</feature>
<dbReference type="InterPro" id="IPR000432">
    <property type="entry name" value="DNA_mismatch_repair_MutS_C"/>
</dbReference>
<dbReference type="CDD" id="cd03284">
    <property type="entry name" value="ABC_MutS1"/>
    <property type="match status" value="1"/>
</dbReference>
<dbReference type="PANTHER" id="PTHR11361">
    <property type="entry name" value="DNA MISMATCH REPAIR PROTEIN MUTS FAMILY MEMBER"/>
    <property type="match status" value="1"/>
</dbReference>
<dbReference type="GO" id="GO:0006298">
    <property type="term" value="P:mismatch repair"/>
    <property type="evidence" value="ECO:0007669"/>
    <property type="project" value="UniProtKB-UniRule"/>
</dbReference>
<dbReference type="Gene3D" id="3.40.1170.10">
    <property type="entry name" value="DNA repair protein MutS, domain I"/>
    <property type="match status" value="1"/>
</dbReference>
<dbReference type="EMBL" id="CP048914">
    <property type="protein sequence ID" value="QMS85647.1"/>
    <property type="molecule type" value="Genomic_DNA"/>
</dbReference>
<evidence type="ECO:0000256" key="6">
    <source>
        <dbReference type="ARBA" id="ARBA00023204"/>
    </source>
</evidence>
<evidence type="ECO:0000256" key="9">
    <source>
        <dbReference type="NCBIfam" id="TIGR01070"/>
    </source>
</evidence>
<dbReference type="InterPro" id="IPR016151">
    <property type="entry name" value="DNA_mismatch_repair_MutS_N"/>
</dbReference>
<keyword evidence="3 8" id="KW-0227">DNA damage</keyword>
<reference evidence="12 13" key="1">
    <citation type="submission" date="2020-02" db="EMBL/GenBank/DDBJ databases">
        <authorList>
            <person name="Zheng R.K."/>
            <person name="Sun C.M."/>
        </authorList>
    </citation>
    <scope>NUCLEOTIDE SEQUENCE [LARGE SCALE GENOMIC DNA]</scope>
    <source>
        <strain evidence="13">zrk13</strain>
    </source>
</reference>
<organism evidence="12 13">
    <name type="scientific">Candidatus Xianfuyuplasma coldseepsis</name>
    <dbReference type="NCBI Taxonomy" id="2782163"/>
    <lineage>
        <taxon>Bacteria</taxon>
        <taxon>Bacillati</taxon>
        <taxon>Mycoplasmatota</taxon>
        <taxon>Mollicutes</taxon>
        <taxon>Candidatus Izemoplasmatales</taxon>
        <taxon>Candidatus Izemoplasmataceae</taxon>
        <taxon>Candidatus Xianfuyuplasma</taxon>
    </lineage>
</organism>
<accession>A0A7L7KSF3</accession>
<dbReference type="SUPFAM" id="SSF55271">
    <property type="entry name" value="DNA repair protein MutS, domain I"/>
    <property type="match status" value="1"/>
</dbReference>
<feature type="binding site" evidence="8">
    <location>
        <begin position="609"/>
        <end position="616"/>
    </location>
    <ligand>
        <name>ATP</name>
        <dbReference type="ChEBI" id="CHEBI:30616"/>
    </ligand>
</feature>
<dbReference type="Pfam" id="PF05188">
    <property type="entry name" value="MutS_II"/>
    <property type="match status" value="1"/>
</dbReference>
<dbReference type="HAMAP" id="MF_00096">
    <property type="entry name" value="MutS"/>
    <property type="match status" value="1"/>
</dbReference>
<dbReference type="FunFam" id="3.40.1170.10:FF:000001">
    <property type="entry name" value="DNA mismatch repair protein MutS"/>
    <property type="match status" value="1"/>
</dbReference>
<dbReference type="NCBIfam" id="NF003810">
    <property type="entry name" value="PRK05399.1"/>
    <property type="match status" value="1"/>
</dbReference>
<comment type="function">
    <text evidence="7 8">This protein is involved in the repair of mismatches in DNA. It is possible that it carries out the mismatch recognition step. This protein has a weak ATPase activity.</text>
</comment>
<dbReference type="InterPro" id="IPR036187">
    <property type="entry name" value="DNA_mismatch_repair_MutS_sf"/>
</dbReference>
<dbReference type="GO" id="GO:0005524">
    <property type="term" value="F:ATP binding"/>
    <property type="evidence" value="ECO:0007669"/>
    <property type="project" value="UniProtKB-UniRule"/>
</dbReference>
<dbReference type="InterPro" id="IPR045076">
    <property type="entry name" value="MutS"/>
</dbReference>
<evidence type="ECO:0000313" key="13">
    <source>
        <dbReference type="Proteomes" id="UP000514720"/>
    </source>
</evidence>